<sequence length="528" mass="57677">MQKRASRRLSRGIINRTFTSAQEVTDLIEQQGADPDVEPLLRKGTGRCGYPLLSYSIDNASGYTMPSIWMADDETCPVALPLWSSLQLESDIITALIDGGADINAPEGYMQDKRRPLRVAIAAGNEAAVDLLLERGEEIGEEIDGAMVLMLPVMVTEHAFVRPSRDYEQKLLAIYERLRIFANETDDDGRNVLHHAGYRGVVAYGADVRGEDFDQHTPLAAAASHISPCVAESLCRRLSAADINRSRRHLPPPFQSAASWLPDPATPPTRIAEWQKRTTMVLLRAGADITCLPTATEEDRRQRNLVLAEYTTVLNELPNATMSAINGALAPQRDHCFSPAIAWKIGAFLHEPSAAPAAIDQYLIGDTQLRRRVKAAVGHFVKSAATQTSSNREVVGGTRYEQQGDKRVKVTVPPLQCFAIRAAGSEGQVVGLREVVHKARLDEVAKYQLTGVQKGFNEHLGDQDCQFDWQQLGYIDKDGVFQLLLTEPEEDDGDASEGGGDDGADERDGDDGDGEGEDDGGAMDGDDL</sequence>
<proteinExistence type="predicted"/>
<evidence type="ECO:0000256" key="2">
    <source>
        <dbReference type="ARBA" id="ARBA00023043"/>
    </source>
</evidence>
<accession>A0A0G4ERM1</accession>
<dbReference type="Proteomes" id="UP000041254">
    <property type="component" value="Unassembled WGS sequence"/>
</dbReference>
<keyword evidence="1" id="KW-0677">Repeat</keyword>
<dbReference type="AlphaFoldDB" id="A0A0G4ERM1"/>
<evidence type="ECO:0000256" key="1">
    <source>
        <dbReference type="ARBA" id="ARBA00022737"/>
    </source>
</evidence>
<dbReference type="EMBL" id="CDMY01000295">
    <property type="protein sequence ID" value="CEM00517.1"/>
    <property type="molecule type" value="Genomic_DNA"/>
</dbReference>
<keyword evidence="5" id="KW-1185">Reference proteome</keyword>
<feature type="region of interest" description="Disordered" evidence="3">
    <location>
        <begin position="486"/>
        <end position="528"/>
    </location>
</feature>
<dbReference type="PhylomeDB" id="A0A0G4ERM1"/>
<keyword evidence="2" id="KW-0040">ANK repeat</keyword>
<dbReference type="PANTHER" id="PTHR24124">
    <property type="entry name" value="ANKYRIN REPEAT FAMILY A"/>
    <property type="match status" value="1"/>
</dbReference>
<dbReference type="VEuPathDB" id="CryptoDB:Vbra_12786"/>
<dbReference type="SUPFAM" id="SSF48403">
    <property type="entry name" value="Ankyrin repeat"/>
    <property type="match status" value="1"/>
</dbReference>
<evidence type="ECO:0000313" key="4">
    <source>
        <dbReference type="EMBL" id="CEM00517.1"/>
    </source>
</evidence>
<feature type="compositionally biased region" description="Acidic residues" evidence="3">
    <location>
        <begin position="487"/>
        <end position="528"/>
    </location>
</feature>
<dbReference type="GO" id="GO:0010468">
    <property type="term" value="P:regulation of gene expression"/>
    <property type="evidence" value="ECO:0007669"/>
    <property type="project" value="TreeGrafter"/>
</dbReference>
<dbReference type="Gene3D" id="1.25.40.20">
    <property type="entry name" value="Ankyrin repeat-containing domain"/>
    <property type="match status" value="2"/>
</dbReference>
<dbReference type="InParanoid" id="A0A0G4ERM1"/>
<name>A0A0G4ERM1_VITBC</name>
<reference evidence="4 5" key="1">
    <citation type="submission" date="2014-11" db="EMBL/GenBank/DDBJ databases">
        <authorList>
            <person name="Zhu J."/>
            <person name="Qi W."/>
            <person name="Song R."/>
        </authorList>
    </citation>
    <scope>NUCLEOTIDE SEQUENCE [LARGE SCALE GENOMIC DNA]</scope>
</reference>
<gene>
    <name evidence="4" type="ORF">Vbra_12786</name>
</gene>
<dbReference type="PANTHER" id="PTHR24124:SF14">
    <property type="entry name" value="CHROMOSOME UNDETERMINED SCAFFOLD_25, WHOLE GENOME SHOTGUN SEQUENCE"/>
    <property type="match status" value="1"/>
</dbReference>
<protein>
    <submittedName>
        <fullName evidence="4">Uncharacterized protein</fullName>
    </submittedName>
</protein>
<evidence type="ECO:0000256" key="3">
    <source>
        <dbReference type="SAM" id="MobiDB-lite"/>
    </source>
</evidence>
<dbReference type="InterPro" id="IPR036770">
    <property type="entry name" value="Ankyrin_rpt-contain_sf"/>
</dbReference>
<evidence type="ECO:0000313" key="5">
    <source>
        <dbReference type="Proteomes" id="UP000041254"/>
    </source>
</evidence>
<organism evidence="4 5">
    <name type="scientific">Vitrella brassicaformis (strain CCMP3155)</name>
    <dbReference type="NCBI Taxonomy" id="1169540"/>
    <lineage>
        <taxon>Eukaryota</taxon>
        <taxon>Sar</taxon>
        <taxon>Alveolata</taxon>
        <taxon>Colpodellida</taxon>
        <taxon>Vitrellaceae</taxon>
        <taxon>Vitrella</taxon>
    </lineage>
</organism>
<dbReference type="GO" id="GO:0005634">
    <property type="term" value="C:nucleus"/>
    <property type="evidence" value="ECO:0007669"/>
    <property type="project" value="TreeGrafter"/>
</dbReference>